<reference evidence="3" key="1">
    <citation type="submission" date="2020-01" db="EMBL/GenBank/DDBJ databases">
        <authorList>
            <person name="Mishra B."/>
        </authorList>
    </citation>
    <scope>NUCLEOTIDE SEQUENCE [LARGE SCALE GENOMIC DNA]</scope>
</reference>
<comment type="caution">
    <text evidence="3">The sequence shown here is derived from an EMBL/GenBank/DDBJ whole genome shotgun (WGS) entry which is preliminary data.</text>
</comment>
<dbReference type="SUPFAM" id="SSF117281">
    <property type="entry name" value="Kelch motif"/>
    <property type="match status" value="1"/>
</dbReference>
<dbReference type="CDD" id="cd22152">
    <property type="entry name" value="F-box_AtAFR-like"/>
    <property type="match status" value="1"/>
</dbReference>
<dbReference type="Gene3D" id="2.120.10.80">
    <property type="entry name" value="Kelch-type beta propeller"/>
    <property type="match status" value="1"/>
</dbReference>
<dbReference type="InterPro" id="IPR036047">
    <property type="entry name" value="F-box-like_dom_sf"/>
</dbReference>
<dbReference type="OrthoDB" id="45365at2759"/>
<dbReference type="PANTHER" id="PTHR24414:SF173">
    <property type="entry name" value="F-BOX ASSOCIATED DOMAIN-CONTAINING PROTEIN"/>
    <property type="match status" value="1"/>
</dbReference>
<feature type="domain" description="F-box" evidence="2">
    <location>
        <begin position="92"/>
        <end position="132"/>
    </location>
</feature>
<feature type="region of interest" description="Disordered" evidence="1">
    <location>
        <begin position="1"/>
        <end position="41"/>
    </location>
</feature>
<dbReference type="AlphaFoldDB" id="A0A6D2K0B7"/>
<dbReference type="InterPro" id="IPR057499">
    <property type="entry name" value="Kelch_FKB95"/>
</dbReference>
<dbReference type="Pfam" id="PF00646">
    <property type="entry name" value="F-box"/>
    <property type="match status" value="1"/>
</dbReference>
<evidence type="ECO:0000313" key="3">
    <source>
        <dbReference type="EMBL" id="CAA7049887.1"/>
    </source>
</evidence>
<sequence length="456" mass="51741">MIDLKEEAPQNKISAFSPTTASAAMNSEVEEPPQKKGKTTFSSLPEEIVVELEEEAPQNQISSFAPSTASGSAMNSDVEPPRKKKTTTFSSLPEEIVVSCLARISKSYYPQLSLVSKSFCSIISSKKLRLARKHLERREKVLYVCLKIPDRLPSWFSLWIKPDQTLTNDKNKSPTRNTLLAPVPSSYTRWEPSTFIGKVSSEKYKILGQYRSSTTTLPNHLEMKVRNDGVNNAWRKAPSMRVAREKTLAVGGVLDEKIYVMGGCKAKETANWAEVFDTKTQTWEALPDPGAELRSSLLKSMRMIEGKVYVESSVEDDCYVYDPKEGRWDVVAKALVDDERTKCYIDVWYSCTTQGCFWYDEKRKKWRVIKGLEEFDRNVRGGGVIALAKYCGKFLIIWDKFEKPGGECPNKNIWCSVVQFERSNDDDEVRGTVEWSSVVLTVPSSYDFLRYEVHLG</sequence>
<organism evidence="3 4">
    <name type="scientific">Microthlaspi erraticum</name>
    <dbReference type="NCBI Taxonomy" id="1685480"/>
    <lineage>
        <taxon>Eukaryota</taxon>
        <taxon>Viridiplantae</taxon>
        <taxon>Streptophyta</taxon>
        <taxon>Embryophyta</taxon>
        <taxon>Tracheophyta</taxon>
        <taxon>Spermatophyta</taxon>
        <taxon>Magnoliopsida</taxon>
        <taxon>eudicotyledons</taxon>
        <taxon>Gunneridae</taxon>
        <taxon>Pentapetalae</taxon>
        <taxon>rosids</taxon>
        <taxon>malvids</taxon>
        <taxon>Brassicales</taxon>
        <taxon>Brassicaceae</taxon>
        <taxon>Coluteocarpeae</taxon>
        <taxon>Microthlaspi</taxon>
    </lineage>
</organism>
<keyword evidence="4" id="KW-1185">Reference proteome</keyword>
<dbReference type="SUPFAM" id="SSF81383">
    <property type="entry name" value="F-box domain"/>
    <property type="match status" value="1"/>
</dbReference>
<evidence type="ECO:0000313" key="4">
    <source>
        <dbReference type="Proteomes" id="UP000467841"/>
    </source>
</evidence>
<evidence type="ECO:0000256" key="1">
    <source>
        <dbReference type="SAM" id="MobiDB-lite"/>
    </source>
</evidence>
<feature type="region of interest" description="Disordered" evidence="1">
    <location>
        <begin position="55"/>
        <end position="87"/>
    </location>
</feature>
<dbReference type="Pfam" id="PF25210">
    <property type="entry name" value="Kelch_FKB95"/>
    <property type="match status" value="1"/>
</dbReference>
<evidence type="ECO:0000259" key="2">
    <source>
        <dbReference type="SMART" id="SM00256"/>
    </source>
</evidence>
<dbReference type="InterPro" id="IPR015915">
    <property type="entry name" value="Kelch-typ_b-propeller"/>
</dbReference>
<protein>
    <recommendedName>
        <fullName evidence="2">F-box domain-containing protein</fullName>
    </recommendedName>
</protein>
<dbReference type="InterPro" id="IPR001810">
    <property type="entry name" value="F-box_dom"/>
</dbReference>
<dbReference type="InterPro" id="IPR050354">
    <property type="entry name" value="F-box/kelch-repeat_ARATH"/>
</dbReference>
<gene>
    <name evidence="3" type="ORF">MERR_LOCUS37122</name>
</gene>
<feature type="compositionally biased region" description="Polar residues" evidence="1">
    <location>
        <begin position="57"/>
        <end position="75"/>
    </location>
</feature>
<dbReference type="SMART" id="SM00256">
    <property type="entry name" value="FBOX"/>
    <property type="match status" value="1"/>
</dbReference>
<name>A0A6D2K0B7_9BRAS</name>
<accession>A0A6D2K0B7</accession>
<dbReference type="PANTHER" id="PTHR24414">
    <property type="entry name" value="F-BOX/KELCH-REPEAT PROTEIN SKIP4"/>
    <property type="match status" value="1"/>
</dbReference>
<proteinExistence type="predicted"/>
<feature type="compositionally biased region" description="Polar residues" evidence="1">
    <location>
        <begin position="11"/>
        <end position="25"/>
    </location>
</feature>
<dbReference type="EMBL" id="CACVBM020001429">
    <property type="protein sequence ID" value="CAA7049887.1"/>
    <property type="molecule type" value="Genomic_DNA"/>
</dbReference>
<dbReference type="Proteomes" id="UP000467841">
    <property type="component" value="Unassembled WGS sequence"/>
</dbReference>